<comment type="caution">
    <text evidence="5">The sequence shown here is derived from an EMBL/GenBank/DDBJ whole genome shotgun (WGS) entry which is preliminary data.</text>
</comment>
<evidence type="ECO:0000313" key="6">
    <source>
        <dbReference type="Proteomes" id="UP000068164"/>
    </source>
</evidence>
<dbReference type="EMBL" id="LNCD01000075">
    <property type="protein sequence ID" value="KWV52024.1"/>
    <property type="molecule type" value="Genomic_DNA"/>
</dbReference>
<keyword evidence="1" id="KW-0732">Signal</keyword>
<dbReference type="OrthoDB" id="7330009at2"/>
<dbReference type="EMBL" id="LNCD01000043">
    <property type="protein sequence ID" value="KWV56069.1"/>
    <property type="molecule type" value="Genomic_DNA"/>
</dbReference>
<dbReference type="Pfam" id="PF14099">
    <property type="entry name" value="Polysacc_lyase"/>
    <property type="match status" value="1"/>
</dbReference>
<protein>
    <recommendedName>
        <fullName evidence="7">Polysaccharide lyase</fullName>
    </recommendedName>
</protein>
<evidence type="ECO:0008006" key="7">
    <source>
        <dbReference type="Google" id="ProtNLM"/>
    </source>
</evidence>
<dbReference type="AlphaFoldDB" id="A0A109JWA9"/>
<sequence length="345" mass="38310">MKMQLSYALAVMLIAGAPNANAASPTVRDEFDATSVSDNWFSCGRDENRFSFGKIPDEARSAATQIVRALPQNNVLAFAWHPKGCAREDGTYDRDGSERSELWEAEKVLAPMGTDIWYRFDMFVDASITPTTGRFVIGQWKQTNSPQDAPILAQRFNGRAFTVSIEQDNADPNRDPKNVLCRVFIASQETAPVEPGFGNAHTLVKPAQLFSLMKNQMLSVGHDAEDLAHGAAPLSLPGLTGCAQGLSVTRYNSLPDPFGKWTTMVYHLRLVSDKTGLIEIWADGKKISKTEGVIGFKPFLAKEREYFKFGSYRNHAEFETVTRLDHFIRSERKEDVDPDGTLAPP</sequence>
<evidence type="ECO:0000313" key="2">
    <source>
        <dbReference type="EMBL" id="KWV52024.1"/>
    </source>
</evidence>
<evidence type="ECO:0000256" key="1">
    <source>
        <dbReference type="SAM" id="SignalP"/>
    </source>
</evidence>
<gene>
    <name evidence="2" type="ORF">AS026_05515</name>
    <name evidence="5" type="ORF">AS026_35660</name>
    <name evidence="4" type="ORF">AS026_35685</name>
    <name evidence="3" type="ORF">AS026_35710</name>
</gene>
<evidence type="ECO:0000313" key="3">
    <source>
        <dbReference type="EMBL" id="KWV56019.1"/>
    </source>
</evidence>
<organism evidence="5 6">
    <name type="scientific">Rhizobium altiplani</name>
    <dbReference type="NCBI Taxonomy" id="1864509"/>
    <lineage>
        <taxon>Bacteria</taxon>
        <taxon>Pseudomonadati</taxon>
        <taxon>Pseudomonadota</taxon>
        <taxon>Alphaproteobacteria</taxon>
        <taxon>Hyphomicrobiales</taxon>
        <taxon>Rhizobiaceae</taxon>
        <taxon>Rhizobium/Agrobacterium group</taxon>
        <taxon>Rhizobium</taxon>
    </lineage>
</organism>
<feature type="chain" id="PRO_5013474445" description="Polysaccharide lyase" evidence="1">
    <location>
        <begin position="23"/>
        <end position="345"/>
    </location>
</feature>
<evidence type="ECO:0000313" key="5">
    <source>
        <dbReference type="EMBL" id="KWV56069.1"/>
    </source>
</evidence>
<accession>A0A109JWA9</accession>
<dbReference type="Proteomes" id="UP000068164">
    <property type="component" value="Unassembled WGS sequence"/>
</dbReference>
<proteinExistence type="predicted"/>
<dbReference type="InterPro" id="IPR025975">
    <property type="entry name" value="Polysacc_lyase"/>
</dbReference>
<feature type="signal peptide" evidence="1">
    <location>
        <begin position="1"/>
        <end position="22"/>
    </location>
</feature>
<dbReference type="Gene3D" id="2.60.120.200">
    <property type="match status" value="2"/>
</dbReference>
<dbReference type="EMBL" id="LNCD01000045">
    <property type="protein sequence ID" value="KWV56019.1"/>
    <property type="molecule type" value="Genomic_DNA"/>
</dbReference>
<reference evidence="5 6" key="1">
    <citation type="submission" date="2015-11" db="EMBL/GenBank/DDBJ databases">
        <title>Draft Genome Sequence of the Strain BR 10423 (Rhizobium sp.) isolated from nodules of Mimosa pudica.</title>
        <authorList>
            <person name="Barauna A.C."/>
            <person name="Zilli J.E."/>
            <person name="Simoes-Araujo J.L."/>
            <person name="Reis V.M."/>
            <person name="James E.K."/>
            <person name="Reis F.B.Jr."/>
            <person name="Rouws L.F."/>
            <person name="Passos S.R."/>
            <person name="Gois S.R."/>
        </authorList>
    </citation>
    <scope>NUCLEOTIDE SEQUENCE [LARGE SCALE GENOMIC DNA]</scope>
    <source>
        <strain evidence="5 6">BR10423</strain>
    </source>
</reference>
<evidence type="ECO:0000313" key="4">
    <source>
        <dbReference type="EMBL" id="KWV56066.1"/>
    </source>
</evidence>
<name>A0A109JWA9_9HYPH</name>
<keyword evidence="6" id="KW-1185">Reference proteome</keyword>
<dbReference type="EMBL" id="LNCD01000044">
    <property type="protein sequence ID" value="KWV56066.1"/>
    <property type="molecule type" value="Genomic_DNA"/>
</dbReference>